<keyword evidence="4" id="KW-1003">Cell membrane</keyword>
<feature type="transmembrane region" description="Helical" evidence="8">
    <location>
        <begin position="197"/>
        <end position="217"/>
    </location>
</feature>
<proteinExistence type="inferred from homology"/>
<dbReference type="PANTHER" id="PTHR30472:SF37">
    <property type="entry name" value="FE(3+) DICITRATE TRANSPORT SYSTEM PERMEASE PROTEIN FECD-RELATED"/>
    <property type="match status" value="1"/>
</dbReference>
<comment type="subcellular location">
    <subcellularLocation>
        <location evidence="1">Cell membrane</location>
        <topology evidence="1">Multi-pass membrane protein</topology>
    </subcellularLocation>
</comment>
<evidence type="ECO:0000313" key="10">
    <source>
        <dbReference type="Proteomes" id="UP000225108"/>
    </source>
</evidence>
<dbReference type="RefSeq" id="WP_099383466.1">
    <property type="nucleotide sequence ID" value="NZ_PEBD01000010.1"/>
</dbReference>
<evidence type="ECO:0000256" key="6">
    <source>
        <dbReference type="ARBA" id="ARBA00022989"/>
    </source>
</evidence>
<name>A0A2G3PGU4_WILMA</name>
<evidence type="ECO:0000256" key="1">
    <source>
        <dbReference type="ARBA" id="ARBA00004651"/>
    </source>
</evidence>
<feature type="transmembrane region" description="Helical" evidence="8">
    <location>
        <begin position="313"/>
        <end position="333"/>
    </location>
</feature>
<evidence type="ECO:0000313" key="9">
    <source>
        <dbReference type="EMBL" id="PHV65035.1"/>
    </source>
</evidence>
<evidence type="ECO:0000256" key="4">
    <source>
        <dbReference type="ARBA" id="ARBA00022475"/>
    </source>
</evidence>
<dbReference type="GO" id="GO:0022857">
    <property type="term" value="F:transmembrane transporter activity"/>
    <property type="evidence" value="ECO:0007669"/>
    <property type="project" value="InterPro"/>
</dbReference>
<gene>
    <name evidence="9" type="ORF">CSW57_14350</name>
</gene>
<evidence type="ECO:0000256" key="2">
    <source>
        <dbReference type="ARBA" id="ARBA00007935"/>
    </source>
</evidence>
<dbReference type="PANTHER" id="PTHR30472">
    <property type="entry name" value="FERRIC ENTEROBACTIN TRANSPORT SYSTEM PERMEASE PROTEIN"/>
    <property type="match status" value="1"/>
</dbReference>
<dbReference type="CDD" id="cd06550">
    <property type="entry name" value="TM_ABC_iron-siderophores_like"/>
    <property type="match status" value="1"/>
</dbReference>
<evidence type="ECO:0000256" key="5">
    <source>
        <dbReference type="ARBA" id="ARBA00022692"/>
    </source>
</evidence>
<feature type="transmembrane region" description="Helical" evidence="8">
    <location>
        <begin position="93"/>
        <end position="113"/>
    </location>
</feature>
<accession>A0A2G3PGU4</accession>
<evidence type="ECO:0008006" key="11">
    <source>
        <dbReference type="Google" id="ProtNLM"/>
    </source>
</evidence>
<sequence>MREPNLLRPLPLLAGGAVVLVALVMAHLLIGRSDLGAADTFRVLTGTSETRAHEVIVLKYRLPRVLVGMGAGVLLAVSGALLQAVIGNPLAEPGTTGVGAGAALGVVVAILAFPHQGSPPPPFSLAAIASLVGAVVAGVLLYLVGRRSLAVAGILLGAILGAVTSLLLVVDAQPMGVVLRWLIGSLNARTQSDWNALWPWVLVLGVAALLASSRVNVLSLGDITATGLGLRTARTRFVLLMVAVLAAAAAVTAAGAVAFIGLMAPHLARILVGGDYRDLIPVSMVLGAIGLSAADLLAFSITLDLPGSGPAVTGLPVGAVTASLGAPYLIWLVRRERR</sequence>
<evidence type="ECO:0000256" key="7">
    <source>
        <dbReference type="ARBA" id="ARBA00023136"/>
    </source>
</evidence>
<evidence type="ECO:0000256" key="3">
    <source>
        <dbReference type="ARBA" id="ARBA00022448"/>
    </source>
</evidence>
<organism evidence="9 10">
    <name type="scientific">Williamsia marianensis</name>
    <dbReference type="NCBI Taxonomy" id="85044"/>
    <lineage>
        <taxon>Bacteria</taxon>
        <taxon>Bacillati</taxon>
        <taxon>Actinomycetota</taxon>
        <taxon>Actinomycetes</taxon>
        <taxon>Mycobacteriales</taxon>
        <taxon>Nocardiaceae</taxon>
        <taxon>Williamsia</taxon>
    </lineage>
</organism>
<feature type="transmembrane region" description="Helical" evidence="8">
    <location>
        <begin position="65"/>
        <end position="87"/>
    </location>
</feature>
<dbReference type="AlphaFoldDB" id="A0A2G3PGU4"/>
<comment type="caution">
    <text evidence="9">The sequence shown here is derived from an EMBL/GenBank/DDBJ whole genome shotgun (WGS) entry which is preliminary data.</text>
</comment>
<keyword evidence="5 8" id="KW-0812">Transmembrane</keyword>
<dbReference type="GO" id="GO:0033214">
    <property type="term" value="P:siderophore-iron import into cell"/>
    <property type="evidence" value="ECO:0007669"/>
    <property type="project" value="TreeGrafter"/>
</dbReference>
<feature type="transmembrane region" description="Helical" evidence="8">
    <location>
        <begin position="12"/>
        <end position="30"/>
    </location>
</feature>
<dbReference type="InterPro" id="IPR000522">
    <property type="entry name" value="ABC_transptr_permease_BtuC"/>
</dbReference>
<dbReference type="Pfam" id="PF01032">
    <property type="entry name" value="FecCD"/>
    <property type="match status" value="1"/>
</dbReference>
<dbReference type="SUPFAM" id="SSF81345">
    <property type="entry name" value="ABC transporter involved in vitamin B12 uptake, BtuC"/>
    <property type="match status" value="1"/>
</dbReference>
<keyword evidence="6 8" id="KW-1133">Transmembrane helix</keyword>
<dbReference type="Proteomes" id="UP000225108">
    <property type="component" value="Unassembled WGS sequence"/>
</dbReference>
<dbReference type="InterPro" id="IPR037294">
    <property type="entry name" value="ABC_BtuC-like"/>
</dbReference>
<reference evidence="9 10" key="1">
    <citation type="submission" date="2017-10" db="EMBL/GenBank/DDBJ databases">
        <title>The draft genome sequence of Williamsia sp. BULT 1.1 isolated from the semi-arid grassland soils from South Africa.</title>
        <authorList>
            <person name="Kabwe M.H."/>
            <person name="Govender N."/>
            <person name="Mutseka Lunga P."/>
            <person name="Vikram S."/>
            <person name="Makhalanyane T.P."/>
        </authorList>
    </citation>
    <scope>NUCLEOTIDE SEQUENCE [LARGE SCALE GENOMIC DNA]</scope>
    <source>
        <strain evidence="9 10">BULT 1.1</strain>
    </source>
</reference>
<protein>
    <recommendedName>
        <fullName evidence="11">Iron complex transport system permease protein</fullName>
    </recommendedName>
</protein>
<dbReference type="EMBL" id="PEBD01000010">
    <property type="protein sequence ID" value="PHV65035.1"/>
    <property type="molecule type" value="Genomic_DNA"/>
</dbReference>
<dbReference type="Gene3D" id="1.10.3470.10">
    <property type="entry name" value="ABC transporter involved in vitamin B12 uptake, BtuC"/>
    <property type="match status" value="1"/>
</dbReference>
<dbReference type="GO" id="GO:0005886">
    <property type="term" value="C:plasma membrane"/>
    <property type="evidence" value="ECO:0007669"/>
    <property type="project" value="UniProtKB-SubCell"/>
</dbReference>
<evidence type="ECO:0000256" key="8">
    <source>
        <dbReference type="SAM" id="Phobius"/>
    </source>
</evidence>
<keyword evidence="7 8" id="KW-0472">Membrane</keyword>
<feature type="transmembrane region" description="Helical" evidence="8">
    <location>
        <begin position="150"/>
        <end position="170"/>
    </location>
</feature>
<feature type="transmembrane region" description="Helical" evidence="8">
    <location>
        <begin position="125"/>
        <end position="144"/>
    </location>
</feature>
<comment type="similarity">
    <text evidence="2">Belongs to the binding-protein-dependent transport system permease family. FecCD subfamily.</text>
</comment>
<keyword evidence="3" id="KW-0813">Transport</keyword>
<feature type="transmembrane region" description="Helical" evidence="8">
    <location>
        <begin position="237"/>
        <end position="267"/>
    </location>
</feature>